<dbReference type="PANTHER" id="PTHR34107:SF4">
    <property type="entry name" value="SLL1222 PROTEIN"/>
    <property type="match status" value="1"/>
</dbReference>
<dbReference type="SUPFAM" id="SSF52980">
    <property type="entry name" value="Restriction endonuclease-like"/>
    <property type="match status" value="1"/>
</dbReference>
<dbReference type="EMBL" id="JBEXAC010000001">
    <property type="protein sequence ID" value="MET6997443.1"/>
    <property type="molecule type" value="Genomic_DNA"/>
</dbReference>
<dbReference type="RefSeq" id="WP_354660080.1">
    <property type="nucleotide sequence ID" value="NZ_JBEXAC010000001.1"/>
</dbReference>
<keyword evidence="2" id="KW-0255">Endonuclease</keyword>
<evidence type="ECO:0000313" key="3">
    <source>
        <dbReference type="Proteomes" id="UP001549749"/>
    </source>
</evidence>
<keyword evidence="2" id="KW-0540">Nuclease</keyword>
<sequence>MSVAIMERPPRNIMEVFNSLPEGTLAQVIENCLFVSPAPLEIHQKIVGKLFVLLSNHIDEHELGEARIAPYDVYLDEENVFQPDIVFISNERLHLIEKNGLHGAPDLVIEILSPSTARFDLQQKKMVYERCGVQEYWIVDPQSKAVHGYRLRNNSFDPLPKAIGHLNSDLLHTTFRF</sequence>
<keyword evidence="3" id="KW-1185">Reference proteome</keyword>
<dbReference type="PANTHER" id="PTHR34107">
    <property type="entry name" value="SLL0198 PROTEIN-RELATED"/>
    <property type="match status" value="1"/>
</dbReference>
<dbReference type="CDD" id="cd06260">
    <property type="entry name" value="DUF820-like"/>
    <property type="match status" value="1"/>
</dbReference>
<dbReference type="Proteomes" id="UP001549749">
    <property type="component" value="Unassembled WGS sequence"/>
</dbReference>
<dbReference type="Gene3D" id="3.90.1570.10">
    <property type="entry name" value="tt1808, chain A"/>
    <property type="match status" value="1"/>
</dbReference>
<comment type="caution">
    <text evidence="2">The sequence shown here is derived from an EMBL/GenBank/DDBJ whole genome shotgun (WGS) entry which is preliminary data.</text>
</comment>
<gene>
    <name evidence="2" type="ORF">ABR189_08690</name>
</gene>
<dbReference type="GO" id="GO:0004519">
    <property type="term" value="F:endonuclease activity"/>
    <property type="evidence" value="ECO:0007669"/>
    <property type="project" value="UniProtKB-KW"/>
</dbReference>
<name>A0ABV2T343_9BACT</name>
<proteinExistence type="predicted"/>
<evidence type="ECO:0000259" key="1">
    <source>
        <dbReference type="Pfam" id="PF05685"/>
    </source>
</evidence>
<reference evidence="2 3" key="1">
    <citation type="submission" date="2024-06" db="EMBL/GenBank/DDBJ databases">
        <title>Chitinophaga defluvii sp. nov., isolated from municipal sewage.</title>
        <authorList>
            <person name="Zhang L."/>
        </authorList>
    </citation>
    <scope>NUCLEOTIDE SEQUENCE [LARGE SCALE GENOMIC DNA]</scope>
    <source>
        <strain evidence="2 3">H8</strain>
    </source>
</reference>
<feature type="domain" description="Putative restriction endonuclease" evidence="1">
    <location>
        <begin position="22"/>
        <end position="154"/>
    </location>
</feature>
<dbReference type="InterPro" id="IPR011335">
    <property type="entry name" value="Restrct_endonuc-II-like"/>
</dbReference>
<dbReference type="Pfam" id="PF05685">
    <property type="entry name" value="Uma2"/>
    <property type="match status" value="1"/>
</dbReference>
<protein>
    <submittedName>
        <fullName evidence="2">Uma2 family endonuclease</fullName>
    </submittedName>
</protein>
<accession>A0ABV2T343</accession>
<keyword evidence="2" id="KW-0378">Hydrolase</keyword>
<evidence type="ECO:0000313" key="2">
    <source>
        <dbReference type="EMBL" id="MET6997443.1"/>
    </source>
</evidence>
<dbReference type="InterPro" id="IPR012296">
    <property type="entry name" value="Nuclease_put_TT1808"/>
</dbReference>
<organism evidence="2 3">
    <name type="scientific">Chitinophaga defluvii</name>
    <dbReference type="NCBI Taxonomy" id="3163343"/>
    <lineage>
        <taxon>Bacteria</taxon>
        <taxon>Pseudomonadati</taxon>
        <taxon>Bacteroidota</taxon>
        <taxon>Chitinophagia</taxon>
        <taxon>Chitinophagales</taxon>
        <taxon>Chitinophagaceae</taxon>
        <taxon>Chitinophaga</taxon>
    </lineage>
</organism>
<dbReference type="InterPro" id="IPR008538">
    <property type="entry name" value="Uma2"/>
</dbReference>